<feature type="domain" description="HTH lysR-type" evidence="5">
    <location>
        <begin position="1"/>
        <end position="60"/>
    </location>
</feature>
<comment type="similarity">
    <text evidence="1">Belongs to the LysR transcriptional regulatory family.</text>
</comment>
<protein>
    <submittedName>
        <fullName evidence="6">DNA-binding transcriptional LysR family regulator</fullName>
    </submittedName>
</protein>
<dbReference type="PROSITE" id="PS50931">
    <property type="entry name" value="HTH_LYSR"/>
    <property type="match status" value="1"/>
</dbReference>
<evidence type="ECO:0000259" key="5">
    <source>
        <dbReference type="PROSITE" id="PS50931"/>
    </source>
</evidence>
<organism evidence="6 7">
    <name type="scientific">Labrys monachus</name>
    <dbReference type="NCBI Taxonomy" id="217067"/>
    <lineage>
        <taxon>Bacteria</taxon>
        <taxon>Pseudomonadati</taxon>
        <taxon>Pseudomonadota</taxon>
        <taxon>Alphaproteobacteria</taxon>
        <taxon>Hyphomicrobiales</taxon>
        <taxon>Xanthobacteraceae</taxon>
        <taxon>Labrys</taxon>
    </lineage>
</organism>
<dbReference type="Pfam" id="PF00126">
    <property type="entry name" value="HTH_1"/>
    <property type="match status" value="1"/>
</dbReference>
<dbReference type="EMBL" id="JAUSVK010000001">
    <property type="protein sequence ID" value="MDQ0396517.1"/>
    <property type="molecule type" value="Genomic_DNA"/>
</dbReference>
<keyword evidence="2" id="KW-0805">Transcription regulation</keyword>
<dbReference type="InterPro" id="IPR036388">
    <property type="entry name" value="WH-like_DNA-bd_sf"/>
</dbReference>
<dbReference type="SUPFAM" id="SSF46785">
    <property type="entry name" value="Winged helix' DNA-binding domain"/>
    <property type="match status" value="1"/>
</dbReference>
<evidence type="ECO:0000313" key="6">
    <source>
        <dbReference type="EMBL" id="MDQ0396517.1"/>
    </source>
</evidence>
<dbReference type="RefSeq" id="WP_307436932.1">
    <property type="nucleotide sequence ID" value="NZ_JAUSVK010000001.1"/>
</dbReference>
<keyword evidence="4" id="KW-0804">Transcription</keyword>
<accession>A0ABU0FPH7</accession>
<dbReference type="Pfam" id="PF03466">
    <property type="entry name" value="LysR_substrate"/>
    <property type="match status" value="1"/>
</dbReference>
<dbReference type="GO" id="GO:0003677">
    <property type="term" value="F:DNA binding"/>
    <property type="evidence" value="ECO:0007669"/>
    <property type="project" value="UniProtKB-KW"/>
</dbReference>
<dbReference type="CDD" id="cd08414">
    <property type="entry name" value="PBP2_LTTR_aromatics_like"/>
    <property type="match status" value="1"/>
</dbReference>
<evidence type="ECO:0000256" key="3">
    <source>
        <dbReference type="ARBA" id="ARBA00023125"/>
    </source>
</evidence>
<keyword evidence="3 6" id="KW-0238">DNA-binding</keyword>
<dbReference type="Gene3D" id="1.10.10.10">
    <property type="entry name" value="Winged helix-like DNA-binding domain superfamily/Winged helix DNA-binding domain"/>
    <property type="match status" value="1"/>
</dbReference>
<comment type="caution">
    <text evidence="6">The sequence shown here is derived from an EMBL/GenBank/DDBJ whole genome shotgun (WGS) entry which is preliminary data.</text>
</comment>
<evidence type="ECO:0000256" key="2">
    <source>
        <dbReference type="ARBA" id="ARBA00023015"/>
    </source>
</evidence>
<dbReference type="Gene3D" id="3.40.190.10">
    <property type="entry name" value="Periplasmic binding protein-like II"/>
    <property type="match status" value="2"/>
</dbReference>
<evidence type="ECO:0000256" key="4">
    <source>
        <dbReference type="ARBA" id="ARBA00023163"/>
    </source>
</evidence>
<gene>
    <name evidence="6" type="ORF">J3R73_006309</name>
</gene>
<dbReference type="InterPro" id="IPR036390">
    <property type="entry name" value="WH_DNA-bd_sf"/>
</dbReference>
<dbReference type="InterPro" id="IPR000847">
    <property type="entry name" value="LysR_HTH_N"/>
</dbReference>
<dbReference type="PRINTS" id="PR00039">
    <property type="entry name" value="HTHLYSR"/>
</dbReference>
<dbReference type="PANTHER" id="PTHR30346:SF0">
    <property type="entry name" value="HCA OPERON TRANSCRIPTIONAL ACTIVATOR HCAR"/>
    <property type="match status" value="1"/>
</dbReference>
<dbReference type="Proteomes" id="UP001237448">
    <property type="component" value="Unassembled WGS sequence"/>
</dbReference>
<dbReference type="PANTHER" id="PTHR30346">
    <property type="entry name" value="TRANSCRIPTIONAL DUAL REGULATOR HCAR-RELATED"/>
    <property type="match status" value="1"/>
</dbReference>
<sequence>MRYDLKHLSTFVAVAEELNFHRAAARLTMAQPAVSRIVIELEDRLGVKLLERTTRQVRLTESGRYILEAAQDILRRVALAEQTVRLLASGTKAILRIGYTTITGHSLVPDIAREFRKHNPDVRLELTYMPSAAMRDQILQDEIDLGFIVGSFQNAEIESRYIAAHDVMALLPVGHPLAAREHLTVEDLACEPLVMGTDSEWPTLRRVVIDMFQKAGQVMTVSQEASSLTGILGLVTAGVGITVFCGIPRFCGDAIAARPILTDPGTLVETHLAWRRSSLNAAMRRFIETSEKVGRETAAA</sequence>
<dbReference type="InterPro" id="IPR005119">
    <property type="entry name" value="LysR_subst-bd"/>
</dbReference>
<proteinExistence type="inferred from homology"/>
<dbReference type="SUPFAM" id="SSF53850">
    <property type="entry name" value="Periplasmic binding protein-like II"/>
    <property type="match status" value="1"/>
</dbReference>
<evidence type="ECO:0000256" key="1">
    <source>
        <dbReference type="ARBA" id="ARBA00009437"/>
    </source>
</evidence>
<keyword evidence="7" id="KW-1185">Reference proteome</keyword>
<evidence type="ECO:0000313" key="7">
    <source>
        <dbReference type="Proteomes" id="UP001237448"/>
    </source>
</evidence>
<reference evidence="6 7" key="1">
    <citation type="submission" date="2023-07" db="EMBL/GenBank/DDBJ databases">
        <title>Genomic Encyclopedia of Type Strains, Phase IV (KMG-IV): sequencing the most valuable type-strain genomes for metagenomic binning, comparative biology and taxonomic classification.</title>
        <authorList>
            <person name="Goeker M."/>
        </authorList>
    </citation>
    <scope>NUCLEOTIDE SEQUENCE [LARGE SCALE GENOMIC DNA]</scope>
    <source>
        <strain evidence="6 7">DSM 5896</strain>
    </source>
</reference>
<name>A0ABU0FPH7_9HYPH</name>